<evidence type="ECO:0000313" key="1">
    <source>
        <dbReference type="EMBL" id="KAF3494718.1"/>
    </source>
</evidence>
<reference evidence="1 2" key="1">
    <citation type="journal article" date="2020" name="BMC Genomics">
        <title>Intraspecific diversification of the crop wild relative Brassica cretica Lam. using demographic model selection.</title>
        <authorList>
            <person name="Kioukis A."/>
            <person name="Michalopoulou V.A."/>
            <person name="Briers L."/>
            <person name="Pirintsos S."/>
            <person name="Studholme D.J."/>
            <person name="Pavlidis P."/>
            <person name="Sarris P.F."/>
        </authorList>
    </citation>
    <scope>NUCLEOTIDE SEQUENCE [LARGE SCALE GENOMIC DNA]</scope>
    <source>
        <strain evidence="2">cv. PFS-1207/04</strain>
    </source>
</reference>
<dbReference type="Proteomes" id="UP000266723">
    <property type="component" value="Unassembled WGS sequence"/>
</dbReference>
<comment type="caution">
    <text evidence="1">The sequence shown here is derived from an EMBL/GenBank/DDBJ whole genome shotgun (WGS) entry which is preliminary data.</text>
</comment>
<keyword evidence="2" id="KW-1185">Reference proteome</keyword>
<name>A0ABQ7AAR0_BRACR</name>
<evidence type="ECO:0000313" key="2">
    <source>
        <dbReference type="Proteomes" id="UP000266723"/>
    </source>
</evidence>
<organism evidence="1 2">
    <name type="scientific">Brassica cretica</name>
    <name type="common">Mustard</name>
    <dbReference type="NCBI Taxonomy" id="69181"/>
    <lineage>
        <taxon>Eukaryota</taxon>
        <taxon>Viridiplantae</taxon>
        <taxon>Streptophyta</taxon>
        <taxon>Embryophyta</taxon>
        <taxon>Tracheophyta</taxon>
        <taxon>Spermatophyta</taxon>
        <taxon>Magnoliopsida</taxon>
        <taxon>eudicotyledons</taxon>
        <taxon>Gunneridae</taxon>
        <taxon>Pentapetalae</taxon>
        <taxon>rosids</taxon>
        <taxon>malvids</taxon>
        <taxon>Brassicales</taxon>
        <taxon>Brassicaceae</taxon>
        <taxon>Brassiceae</taxon>
        <taxon>Brassica</taxon>
    </lineage>
</organism>
<dbReference type="EMBL" id="QGKV02002055">
    <property type="protein sequence ID" value="KAF3494718.1"/>
    <property type="molecule type" value="Genomic_DNA"/>
</dbReference>
<protein>
    <submittedName>
        <fullName evidence="1">Uncharacterized protein</fullName>
    </submittedName>
</protein>
<sequence length="157" mass="17235">MFFSSTCSSCFSPVLAFYDVGGCLFSRSTFLSASRFWGSGCFIVGERLVLFRGRLALPIDLVFSFKLFRCSPWSTVSCRSSGCFKHVFCICGYGNLHFDKALVDLGSLSSTGNVSIGCLPFGSSPVSVQREIRLEIIVFDSDKCGLVQKWRVPFGGL</sequence>
<accession>A0ABQ7AAR0</accession>
<gene>
    <name evidence="1" type="ORF">DY000_02053026</name>
</gene>
<proteinExistence type="predicted"/>